<organism evidence="3 4">
    <name type="scientific">Egibacter rhizosphaerae</name>
    <dbReference type="NCBI Taxonomy" id="1670831"/>
    <lineage>
        <taxon>Bacteria</taxon>
        <taxon>Bacillati</taxon>
        <taxon>Actinomycetota</taxon>
        <taxon>Nitriliruptoria</taxon>
        <taxon>Egibacterales</taxon>
        <taxon>Egibacteraceae</taxon>
        <taxon>Egibacter</taxon>
    </lineage>
</organism>
<feature type="compositionally biased region" description="Acidic residues" evidence="1">
    <location>
        <begin position="269"/>
        <end position="281"/>
    </location>
</feature>
<name>A0A411YEK6_9ACTN</name>
<feature type="region of interest" description="Disordered" evidence="1">
    <location>
        <begin position="318"/>
        <end position="342"/>
    </location>
</feature>
<dbReference type="EMBL" id="CP036402">
    <property type="protein sequence ID" value="QBI19527.1"/>
    <property type="molecule type" value="Genomic_DNA"/>
</dbReference>
<dbReference type="PROSITE" id="PS51257">
    <property type="entry name" value="PROKAR_LIPOPROTEIN"/>
    <property type="match status" value="1"/>
</dbReference>
<sequence length="342" mass="36460">MHRRTPLMALAAGMALLVSACSAALDTPDGGPAGERVAAAAEATADETARMSFETRMEGLPDEAGTGALGVSGEGELDLAEQRMHLTMAIDDMPDGASAQADASVGGDEEMEILVDGTTAYLRMPRAADQLDVDAEWIRMDAAQLQADETAGFGGQLDWDPNTQLTLLEEAATTVEEVGEGEVRGQQATRYEMTTDLEALALDEVDDPDEREAVDTMLTGLGIAEMPTEVWVDDRDRVVRMDAAVELSDLDTSTLLPEEGELPQGTDIPDSDELPDGADLPESDELDELAGDLLEGLSQTTTIEFFDFGAEVEFAFPDDGDVVEAGEIEGMPQPDDVDDLER</sequence>
<dbReference type="OrthoDB" id="3427828at2"/>
<protein>
    <recommendedName>
        <fullName evidence="5">LppX_LprAFG lipoprotein</fullName>
    </recommendedName>
</protein>
<gene>
    <name evidence="3" type="ORF">ER308_08165</name>
</gene>
<dbReference type="InterPro" id="IPR029046">
    <property type="entry name" value="LolA/LolB/LppX"/>
</dbReference>
<dbReference type="AlphaFoldDB" id="A0A411YEK6"/>
<evidence type="ECO:0008006" key="5">
    <source>
        <dbReference type="Google" id="ProtNLM"/>
    </source>
</evidence>
<dbReference type="SUPFAM" id="SSF89392">
    <property type="entry name" value="Prokaryotic lipoproteins and lipoprotein localization factors"/>
    <property type="match status" value="1"/>
</dbReference>
<feature type="compositionally biased region" description="Acidic residues" evidence="1">
    <location>
        <begin position="318"/>
        <end position="327"/>
    </location>
</feature>
<evidence type="ECO:0000256" key="1">
    <source>
        <dbReference type="SAM" id="MobiDB-lite"/>
    </source>
</evidence>
<proteinExistence type="predicted"/>
<feature type="signal peptide" evidence="2">
    <location>
        <begin position="1"/>
        <end position="24"/>
    </location>
</feature>
<evidence type="ECO:0000256" key="2">
    <source>
        <dbReference type="SAM" id="SignalP"/>
    </source>
</evidence>
<dbReference type="KEGG" id="erz:ER308_08165"/>
<feature type="region of interest" description="Disordered" evidence="1">
    <location>
        <begin position="250"/>
        <end position="281"/>
    </location>
</feature>
<reference evidence="3 4" key="1">
    <citation type="submission" date="2019-01" db="EMBL/GenBank/DDBJ databases">
        <title>Egibacter rhizosphaerae EGI 80759T.</title>
        <authorList>
            <person name="Chen D.-D."/>
            <person name="Tian Y."/>
            <person name="Jiao J.-Y."/>
            <person name="Zhang X.-T."/>
            <person name="Zhang Y.-G."/>
            <person name="Zhang Y."/>
            <person name="Xiao M."/>
            <person name="Shu W.-S."/>
            <person name="Li W.-J."/>
        </authorList>
    </citation>
    <scope>NUCLEOTIDE SEQUENCE [LARGE SCALE GENOMIC DNA]</scope>
    <source>
        <strain evidence="3 4">EGI 80759</strain>
    </source>
</reference>
<keyword evidence="4" id="KW-1185">Reference proteome</keyword>
<dbReference type="Proteomes" id="UP000291469">
    <property type="component" value="Chromosome"/>
</dbReference>
<keyword evidence="2" id="KW-0732">Signal</keyword>
<evidence type="ECO:0000313" key="3">
    <source>
        <dbReference type="EMBL" id="QBI19527.1"/>
    </source>
</evidence>
<dbReference type="RefSeq" id="WP_131154524.1">
    <property type="nucleotide sequence ID" value="NZ_CP036402.1"/>
</dbReference>
<accession>A0A411YEK6</accession>
<dbReference type="Gene3D" id="2.50.20.20">
    <property type="match status" value="1"/>
</dbReference>
<evidence type="ECO:0000313" key="4">
    <source>
        <dbReference type="Proteomes" id="UP000291469"/>
    </source>
</evidence>
<feature type="chain" id="PRO_5019228018" description="LppX_LprAFG lipoprotein" evidence="2">
    <location>
        <begin position="25"/>
        <end position="342"/>
    </location>
</feature>